<dbReference type="InterPro" id="IPR002885">
    <property type="entry name" value="PPR_rpt"/>
</dbReference>
<evidence type="ECO:0000313" key="4">
    <source>
        <dbReference type="Proteomes" id="UP000000759"/>
    </source>
</evidence>
<reference evidence="3 4" key="1">
    <citation type="journal article" date="2008" name="Nature">
        <title>The Phaeodactylum genome reveals the evolutionary history of diatom genomes.</title>
        <authorList>
            <person name="Bowler C."/>
            <person name="Allen A.E."/>
            <person name="Badger J.H."/>
            <person name="Grimwood J."/>
            <person name="Jabbari K."/>
            <person name="Kuo A."/>
            <person name="Maheswari U."/>
            <person name="Martens C."/>
            <person name="Maumus F."/>
            <person name="Otillar R.P."/>
            <person name="Rayko E."/>
            <person name="Salamov A."/>
            <person name="Vandepoele K."/>
            <person name="Beszteri B."/>
            <person name="Gruber A."/>
            <person name="Heijde M."/>
            <person name="Katinka M."/>
            <person name="Mock T."/>
            <person name="Valentin K."/>
            <person name="Verret F."/>
            <person name="Berges J.A."/>
            <person name="Brownlee C."/>
            <person name="Cadoret J.P."/>
            <person name="Chiovitti A."/>
            <person name="Choi C.J."/>
            <person name="Coesel S."/>
            <person name="De Martino A."/>
            <person name="Detter J.C."/>
            <person name="Durkin C."/>
            <person name="Falciatore A."/>
            <person name="Fournet J."/>
            <person name="Haruta M."/>
            <person name="Huysman M.J."/>
            <person name="Jenkins B.D."/>
            <person name="Jiroutova K."/>
            <person name="Jorgensen R.E."/>
            <person name="Joubert Y."/>
            <person name="Kaplan A."/>
            <person name="Kroger N."/>
            <person name="Kroth P.G."/>
            <person name="La Roche J."/>
            <person name="Lindquist E."/>
            <person name="Lommer M."/>
            <person name="Martin-Jezequel V."/>
            <person name="Lopez P.J."/>
            <person name="Lucas S."/>
            <person name="Mangogna M."/>
            <person name="McGinnis K."/>
            <person name="Medlin L.K."/>
            <person name="Montsant A."/>
            <person name="Oudot-Le Secq M.P."/>
            <person name="Napoli C."/>
            <person name="Obornik M."/>
            <person name="Parker M.S."/>
            <person name="Petit J.L."/>
            <person name="Porcel B.M."/>
            <person name="Poulsen N."/>
            <person name="Robison M."/>
            <person name="Rychlewski L."/>
            <person name="Rynearson T.A."/>
            <person name="Schmutz J."/>
            <person name="Shapiro H."/>
            <person name="Siaut M."/>
            <person name="Stanley M."/>
            <person name="Sussman M.R."/>
            <person name="Taylor A.R."/>
            <person name="Vardi A."/>
            <person name="von Dassow P."/>
            <person name="Vyverman W."/>
            <person name="Willis A."/>
            <person name="Wyrwicz L.S."/>
            <person name="Rokhsar D.S."/>
            <person name="Weissenbach J."/>
            <person name="Armbrust E.V."/>
            <person name="Green B.R."/>
            <person name="Van de Peer Y."/>
            <person name="Grigoriev I.V."/>
        </authorList>
    </citation>
    <scope>NUCLEOTIDE SEQUENCE [LARGE SCALE GENOMIC DNA]</scope>
    <source>
        <strain evidence="3 4">CCAP 1055/1</strain>
    </source>
</reference>
<dbReference type="PANTHER" id="PTHR47942">
    <property type="entry name" value="TETRATRICOPEPTIDE REPEAT (TPR)-LIKE SUPERFAMILY PROTEIN-RELATED"/>
    <property type="match status" value="1"/>
</dbReference>
<dbReference type="EMBL" id="CM000607">
    <property type="protein sequence ID" value="EEC50053.1"/>
    <property type="molecule type" value="Genomic_DNA"/>
</dbReference>
<dbReference type="GeneID" id="7197655"/>
<keyword evidence="1" id="KW-0677">Repeat</keyword>
<dbReference type="InParanoid" id="B7FUV9"/>
<accession>B7FUV9</accession>
<dbReference type="PaxDb" id="2850-Phatr44671"/>
<proteinExistence type="predicted"/>
<dbReference type="OrthoDB" id="185373at2759"/>
<dbReference type="STRING" id="556484.B7FUV9"/>
<evidence type="ECO:0000256" key="1">
    <source>
        <dbReference type="ARBA" id="ARBA00022737"/>
    </source>
</evidence>
<gene>
    <name evidence="3" type="ORF">PHATRDRAFT_44671</name>
</gene>
<reference evidence="4" key="2">
    <citation type="submission" date="2008-08" db="EMBL/GenBank/DDBJ databases">
        <authorList>
            <consortium name="Diatom Consortium"/>
            <person name="Grigoriev I."/>
            <person name="Grimwood J."/>
            <person name="Kuo A."/>
            <person name="Otillar R.P."/>
            <person name="Salamov A."/>
            <person name="Detter J.C."/>
            <person name="Lindquist E."/>
            <person name="Shapiro H."/>
            <person name="Lucas S."/>
            <person name="Glavina del Rio T."/>
            <person name="Pitluck S."/>
            <person name="Rokhsar D."/>
            <person name="Bowler C."/>
        </authorList>
    </citation>
    <scope>GENOME REANNOTATION</scope>
    <source>
        <strain evidence="4">CCAP 1055/1</strain>
    </source>
</reference>
<evidence type="ECO:0000256" key="2">
    <source>
        <dbReference type="PROSITE-ProRule" id="PRU00708"/>
    </source>
</evidence>
<dbReference type="InterPro" id="IPR011990">
    <property type="entry name" value="TPR-like_helical_dom_sf"/>
</dbReference>
<organism evidence="3 4">
    <name type="scientific">Phaeodactylum tricornutum (strain CCAP 1055/1)</name>
    <dbReference type="NCBI Taxonomy" id="556484"/>
    <lineage>
        <taxon>Eukaryota</taxon>
        <taxon>Sar</taxon>
        <taxon>Stramenopiles</taxon>
        <taxon>Ochrophyta</taxon>
        <taxon>Bacillariophyta</taxon>
        <taxon>Bacillariophyceae</taxon>
        <taxon>Bacillariophycidae</taxon>
        <taxon>Naviculales</taxon>
        <taxon>Phaeodactylaceae</taxon>
        <taxon>Phaeodactylum</taxon>
    </lineage>
</organism>
<keyword evidence="4" id="KW-1185">Reference proteome</keyword>
<protein>
    <submittedName>
        <fullName evidence="3">Uncharacterized protein</fullName>
    </submittedName>
</protein>
<dbReference type="PANTHER" id="PTHR47942:SF63">
    <property type="entry name" value="PENTATRICOPEPTIDE REPEAT-CONTAINING PROTEIN"/>
    <property type="match status" value="1"/>
</dbReference>
<dbReference type="InterPro" id="IPR051222">
    <property type="entry name" value="PPR/CCM1_RNA-binding"/>
</dbReference>
<sequence>MRVTLLVITIGIVVCAFGSVVSPVAAFTSLSQGSTPRLSQSPQSQPFPQRRCDTTFLRTTRTTAETPSTLRPLPTTSSHPVFAVVQDFQLKKPWKDGTTPLLQTRTCNIVLGQLTDSPRPDAAGAAERILRYMLQNAHAPGAPDVVSLNSVLACYSKLGSDKDARGRQQQRDAAEHSALDKAYADEHVHVDAAFLSNILYSLATCDEKDMPVFAEELVTTMTTQHGVDDSVLAVYNALIHCWAKSGERDAVPRVLAILRYLEAQTTVQPDIKTYTNVLDCLAKSRDRQSHVEAEALLQRMEELGPPPNVQAYTSLIQNFSRSRLPYKAVKASEILQRMKASANPLARPNVVTYNAVLNAAEHTDTSDKVATEEALKVACLTFDEIRSSTVRPNHVTYGTFLGVLANLMPIDSRHEIVSLVFRRSVGSF</sequence>
<dbReference type="AlphaFoldDB" id="B7FUV9"/>
<dbReference type="KEGG" id="pti:PHATRDRAFT_44671"/>
<name>B7FUV9_PHATC</name>
<dbReference type="eggNOG" id="KOG4197">
    <property type="taxonomic scope" value="Eukaryota"/>
</dbReference>
<dbReference type="Pfam" id="PF13812">
    <property type="entry name" value="PPR_3"/>
    <property type="match status" value="1"/>
</dbReference>
<dbReference type="Proteomes" id="UP000000759">
    <property type="component" value="Chromosome 4"/>
</dbReference>
<dbReference type="PROSITE" id="PS51375">
    <property type="entry name" value="PPR"/>
    <property type="match status" value="1"/>
</dbReference>
<dbReference type="RefSeq" id="XP_002178388.1">
    <property type="nucleotide sequence ID" value="XM_002178352.1"/>
</dbReference>
<dbReference type="Gene3D" id="1.25.40.10">
    <property type="entry name" value="Tetratricopeptide repeat domain"/>
    <property type="match status" value="1"/>
</dbReference>
<evidence type="ECO:0000313" key="3">
    <source>
        <dbReference type="EMBL" id="EEC50053.1"/>
    </source>
</evidence>
<feature type="repeat" description="PPR" evidence="2">
    <location>
        <begin position="270"/>
        <end position="307"/>
    </location>
</feature>